<dbReference type="Proteomes" id="UP000633731">
    <property type="component" value="Unassembled WGS sequence"/>
</dbReference>
<reference evidence="1" key="1">
    <citation type="submission" date="2021-01" db="EMBL/GenBank/DDBJ databases">
        <title>Draft genome of Pantoea agglomerans Eh 335.</title>
        <authorList>
            <person name="Emsley S.A."/>
            <person name="Oline D.K."/>
            <person name="Saw J.H."/>
            <person name="Ushijima B."/>
            <person name="Videau P."/>
            <person name="Koyack M.J."/>
        </authorList>
    </citation>
    <scope>NUCLEOTIDE SEQUENCE</scope>
    <source>
        <strain evidence="1">Eh 335</strain>
    </source>
</reference>
<keyword evidence="2" id="KW-1185">Reference proteome</keyword>
<sequence length="186" mass="21294">MLTIKTLIAALLLSISYYSQAVDSYIDTPTQKASELVKKYTLTDDEADKKEALEGLRALSTQNPNNVNIIRIYSNVLSSTGAYSQAISLLHEFNQQYINPSLMLNECMLKDRMGDYDLSCYKNVITLKRSENAHDIDYLMALFLTEDKNFEKEKDAYIKWRQNKDDLDAFSHGKSALLNELFPDLK</sequence>
<proteinExistence type="predicted"/>
<dbReference type="EMBL" id="JAEOXF010000004">
    <property type="protein sequence ID" value="MBK4725420.1"/>
    <property type="molecule type" value="Genomic_DNA"/>
</dbReference>
<evidence type="ECO:0000313" key="2">
    <source>
        <dbReference type="Proteomes" id="UP000633731"/>
    </source>
</evidence>
<organism evidence="1 2">
    <name type="scientific">Enterobacter agglomerans</name>
    <name type="common">Erwinia herbicola</name>
    <name type="synonym">Pantoea agglomerans</name>
    <dbReference type="NCBI Taxonomy" id="549"/>
    <lineage>
        <taxon>Bacteria</taxon>
        <taxon>Pseudomonadati</taxon>
        <taxon>Pseudomonadota</taxon>
        <taxon>Gammaproteobacteria</taxon>
        <taxon>Enterobacterales</taxon>
        <taxon>Erwiniaceae</taxon>
        <taxon>Pantoea</taxon>
        <taxon>Pantoea agglomerans group</taxon>
    </lineage>
</organism>
<gene>
    <name evidence="1" type="ORF">JJL49_09300</name>
</gene>
<accession>A0ACC5RLC3</accession>
<evidence type="ECO:0000313" key="1">
    <source>
        <dbReference type="EMBL" id="MBK4725420.1"/>
    </source>
</evidence>
<name>A0ACC5RLC3_ENTAG</name>
<comment type="caution">
    <text evidence="1">The sequence shown here is derived from an EMBL/GenBank/DDBJ whole genome shotgun (WGS) entry which is preliminary data.</text>
</comment>
<protein>
    <submittedName>
        <fullName evidence="1">Uncharacterized protein</fullName>
    </submittedName>
</protein>